<dbReference type="Pfam" id="PF00023">
    <property type="entry name" value="Ank"/>
    <property type="match status" value="1"/>
</dbReference>
<sequence length="370" mass="41750">MYNSTIKPIKILLIVVGGIGKVAPITQYSYHHFARIHDSTNYRLASTGLPVEVGEKPFMAEVFTSSSKRYASLAEQFIREADGILLAYSVTNRNALRQVIDQYETIERVRNKGDTRRSSCQCCRVSPMPLLMVGIDSRSNLPRMVSKRRGSSLAVQLGIEFVEIKETWNSPVETLFYQIVRAIDTYARQAGDFDEFHQCPRVTAAQRFGATVSSWMKLVFRKLKVAMRPCRRKAQEANINRLCDAIIDNQQETVRRLIYSGVDVNSFDQSGSTPLHIAAALNRVEIAKLLLQNGASGNQVSPLTGTALTVAASRGNDEIVKILLQYDAGVDMPCDYYENMLRAAARRDNPHILRHLNKRMSWNPYSTRRQ</sequence>
<dbReference type="InterPro" id="IPR001806">
    <property type="entry name" value="Small_GTPase"/>
</dbReference>
<dbReference type="InterPro" id="IPR027417">
    <property type="entry name" value="P-loop_NTPase"/>
</dbReference>
<dbReference type="SUPFAM" id="SSF52540">
    <property type="entry name" value="P-loop containing nucleoside triphosphate hydrolases"/>
    <property type="match status" value="1"/>
</dbReference>
<dbReference type="Pfam" id="PF12796">
    <property type="entry name" value="Ank_2"/>
    <property type="match status" value="1"/>
</dbReference>
<keyword evidence="2 3" id="KW-0040">ANK repeat</keyword>
<dbReference type="Gene3D" id="3.40.50.300">
    <property type="entry name" value="P-loop containing nucleotide triphosphate hydrolases"/>
    <property type="match status" value="1"/>
</dbReference>
<dbReference type="Pfam" id="PF00071">
    <property type="entry name" value="Ras"/>
    <property type="match status" value="1"/>
</dbReference>
<gene>
    <name evidence="4" type="ORF">CLO192961_LOCUS245206</name>
</gene>
<dbReference type="InterPro" id="IPR002110">
    <property type="entry name" value="Ankyrin_rpt"/>
</dbReference>
<keyword evidence="1" id="KW-0677">Repeat</keyword>
<evidence type="ECO:0000313" key="4">
    <source>
        <dbReference type="EMBL" id="VUC28816.1"/>
    </source>
</evidence>
<dbReference type="PROSITE" id="PS51419">
    <property type="entry name" value="RAB"/>
    <property type="match status" value="1"/>
</dbReference>
<dbReference type="PROSITE" id="PS50297">
    <property type="entry name" value="ANK_REP_REGION"/>
    <property type="match status" value="1"/>
</dbReference>
<dbReference type="SUPFAM" id="SSF48403">
    <property type="entry name" value="Ankyrin repeat"/>
    <property type="match status" value="1"/>
</dbReference>
<dbReference type="PANTHER" id="PTHR24198:SF165">
    <property type="entry name" value="ANKYRIN REPEAT-CONTAINING PROTEIN-RELATED"/>
    <property type="match status" value="1"/>
</dbReference>
<keyword evidence="5" id="KW-1185">Reference proteome</keyword>
<reference evidence="4 5" key="1">
    <citation type="submission" date="2019-06" db="EMBL/GenBank/DDBJ databases">
        <authorList>
            <person name="Broberg M."/>
        </authorList>
    </citation>
    <scope>NUCLEOTIDE SEQUENCE [LARGE SCALE GENOMIC DNA]</scope>
</reference>
<dbReference type="PROSITE" id="PS50088">
    <property type="entry name" value="ANK_REPEAT"/>
    <property type="match status" value="1"/>
</dbReference>
<dbReference type="PROSITE" id="PS51421">
    <property type="entry name" value="RAS"/>
    <property type="match status" value="1"/>
</dbReference>
<dbReference type="InterPro" id="IPR036770">
    <property type="entry name" value="Ankyrin_rpt-contain_sf"/>
</dbReference>
<dbReference type="Gene3D" id="1.25.40.20">
    <property type="entry name" value="Ankyrin repeat-containing domain"/>
    <property type="match status" value="1"/>
</dbReference>
<dbReference type="EMBL" id="CABFNS010000794">
    <property type="protein sequence ID" value="VUC28816.1"/>
    <property type="molecule type" value="Genomic_DNA"/>
</dbReference>
<organism evidence="4 5">
    <name type="scientific">Bionectria ochroleuca</name>
    <name type="common">Gliocladium roseum</name>
    <dbReference type="NCBI Taxonomy" id="29856"/>
    <lineage>
        <taxon>Eukaryota</taxon>
        <taxon>Fungi</taxon>
        <taxon>Dikarya</taxon>
        <taxon>Ascomycota</taxon>
        <taxon>Pezizomycotina</taxon>
        <taxon>Sordariomycetes</taxon>
        <taxon>Hypocreomycetidae</taxon>
        <taxon>Hypocreales</taxon>
        <taxon>Bionectriaceae</taxon>
        <taxon>Clonostachys</taxon>
    </lineage>
</organism>
<dbReference type="SMART" id="SM00173">
    <property type="entry name" value="RAS"/>
    <property type="match status" value="1"/>
</dbReference>
<evidence type="ECO:0000256" key="3">
    <source>
        <dbReference type="PROSITE-ProRule" id="PRU00023"/>
    </source>
</evidence>
<proteinExistence type="predicted"/>
<dbReference type="SMART" id="SM00248">
    <property type="entry name" value="ANK"/>
    <property type="match status" value="4"/>
</dbReference>
<feature type="repeat" description="ANK" evidence="3">
    <location>
        <begin position="270"/>
        <end position="302"/>
    </location>
</feature>
<evidence type="ECO:0000256" key="2">
    <source>
        <dbReference type="ARBA" id="ARBA00023043"/>
    </source>
</evidence>
<comment type="caution">
    <text evidence="4">The sequence shown here is derived from an EMBL/GenBank/DDBJ whole genome shotgun (WGS) entry which is preliminary data.</text>
</comment>
<dbReference type="PANTHER" id="PTHR24198">
    <property type="entry name" value="ANKYRIN REPEAT AND PROTEIN KINASE DOMAIN-CONTAINING PROTEIN"/>
    <property type="match status" value="1"/>
</dbReference>
<evidence type="ECO:0000313" key="5">
    <source>
        <dbReference type="Proteomes" id="UP000766486"/>
    </source>
</evidence>
<accession>A0ABY6UCV8</accession>
<dbReference type="SMART" id="SM00175">
    <property type="entry name" value="RAB"/>
    <property type="match status" value="1"/>
</dbReference>
<evidence type="ECO:0000256" key="1">
    <source>
        <dbReference type="ARBA" id="ARBA00022737"/>
    </source>
</evidence>
<name>A0ABY6UCV8_BIOOC</name>
<dbReference type="PRINTS" id="PR01415">
    <property type="entry name" value="ANKYRIN"/>
</dbReference>
<protein>
    <submittedName>
        <fullName evidence="4">Uncharacterized protein</fullName>
    </submittedName>
</protein>
<dbReference type="Proteomes" id="UP000766486">
    <property type="component" value="Unassembled WGS sequence"/>
</dbReference>